<organism evidence="5 6">
    <name type="scientific">Dendroctonus ponderosae</name>
    <name type="common">Mountain pine beetle</name>
    <dbReference type="NCBI Taxonomy" id="77166"/>
    <lineage>
        <taxon>Eukaryota</taxon>
        <taxon>Metazoa</taxon>
        <taxon>Ecdysozoa</taxon>
        <taxon>Arthropoda</taxon>
        <taxon>Hexapoda</taxon>
        <taxon>Insecta</taxon>
        <taxon>Pterygota</taxon>
        <taxon>Neoptera</taxon>
        <taxon>Endopterygota</taxon>
        <taxon>Coleoptera</taxon>
        <taxon>Polyphaga</taxon>
        <taxon>Cucujiformia</taxon>
        <taxon>Curculionidae</taxon>
        <taxon>Scolytinae</taxon>
        <taxon>Dendroctonus</taxon>
    </lineage>
</organism>
<dbReference type="EnsemblMetazoa" id="XM_019907141.1">
    <property type="protein sequence ID" value="XP_019762700.1"/>
    <property type="gene ID" value="LOC109539422"/>
</dbReference>
<evidence type="ECO:0000313" key="5">
    <source>
        <dbReference type="EnsemblMetazoa" id="XP_019762700.1"/>
    </source>
</evidence>
<evidence type="ECO:0000259" key="4">
    <source>
        <dbReference type="PROSITE" id="PS50158"/>
    </source>
</evidence>
<accession>A0AAR5PNV6</accession>
<evidence type="ECO:0000313" key="6">
    <source>
        <dbReference type="Proteomes" id="UP000019118"/>
    </source>
</evidence>
<proteinExistence type="predicted"/>
<reference evidence="5" key="2">
    <citation type="submission" date="2024-08" db="UniProtKB">
        <authorList>
            <consortium name="EnsemblMetazoa"/>
        </authorList>
    </citation>
    <scope>IDENTIFICATION</scope>
</reference>
<dbReference type="InterPro" id="IPR001878">
    <property type="entry name" value="Znf_CCHC"/>
</dbReference>
<protein>
    <recommendedName>
        <fullName evidence="4">CCHC-type domain-containing protein</fullName>
    </recommendedName>
</protein>
<dbReference type="AlphaFoldDB" id="A0AAR5PNV6"/>
<keyword evidence="2" id="KW-0175">Coiled coil</keyword>
<evidence type="ECO:0000256" key="1">
    <source>
        <dbReference type="PROSITE-ProRule" id="PRU00047"/>
    </source>
</evidence>
<name>A0AAR5PNV6_DENPD</name>
<evidence type="ECO:0000256" key="2">
    <source>
        <dbReference type="SAM" id="Coils"/>
    </source>
</evidence>
<dbReference type="GO" id="GO:0003676">
    <property type="term" value="F:nucleic acid binding"/>
    <property type="evidence" value="ECO:0007669"/>
    <property type="project" value="InterPro"/>
</dbReference>
<keyword evidence="1" id="KW-0479">Metal-binding</keyword>
<feature type="coiled-coil region" evidence="2">
    <location>
        <begin position="84"/>
        <end position="114"/>
    </location>
</feature>
<keyword evidence="1" id="KW-0863">Zinc-finger</keyword>
<evidence type="ECO:0000256" key="3">
    <source>
        <dbReference type="SAM" id="MobiDB-lite"/>
    </source>
</evidence>
<dbReference type="SMART" id="SM00343">
    <property type="entry name" value="ZnF_C2HC"/>
    <property type="match status" value="1"/>
</dbReference>
<feature type="compositionally biased region" description="Basic and acidic residues" evidence="3">
    <location>
        <begin position="22"/>
        <end position="33"/>
    </location>
</feature>
<dbReference type="GO" id="GO:0008270">
    <property type="term" value="F:zinc ion binding"/>
    <property type="evidence" value="ECO:0007669"/>
    <property type="project" value="UniProtKB-KW"/>
</dbReference>
<feature type="domain" description="CCHC-type" evidence="4">
    <location>
        <begin position="310"/>
        <end position="325"/>
    </location>
</feature>
<dbReference type="PROSITE" id="PS50158">
    <property type="entry name" value="ZF_CCHC"/>
    <property type="match status" value="1"/>
</dbReference>
<feature type="compositionally biased region" description="Acidic residues" evidence="3">
    <location>
        <begin position="1"/>
        <end position="13"/>
    </location>
</feature>
<keyword evidence="1" id="KW-0862">Zinc</keyword>
<keyword evidence="6" id="KW-1185">Reference proteome</keyword>
<feature type="region of interest" description="Disordered" evidence="3">
    <location>
        <begin position="1"/>
        <end position="33"/>
    </location>
</feature>
<dbReference type="Proteomes" id="UP000019118">
    <property type="component" value="Unassembled WGS sequence"/>
</dbReference>
<sequence length="393" mass="45053">MTSDSESEMELEEIGGRSSKRGRYESTHEEEMAGVMEDRVEMLMAVTEAIHELVPKTSKDIKKSLSKYVNTLREITGGIKSSIYQALQHNNRQMNEIKEMIKAQNNKIDIIQKEQKRPMTYAGATAATGSSVRVAGIKKPIATEKVCKVQLSLEDERIPGEELKRMIMSKLKPKEAGFKPNRIYSTKDNKVIIESSEDCLDKIKNAKAIRQMNVKVRNLDKFYPRIVVYNAPSDTRAENIANEIIKQNDLQGVGNIQIRPVYKFGPKNKQFNHWTLEVNAHTRNILLQKKTIHLDWHSCKVEDKIYITQCYNCQGYGHIAPKCTNKIACGYCSAEHDTRSCPNKEHSEKHKCILCVKARIEDTKHRPRDGKCLAYKRRMEKYGSNIEFETNVN</sequence>
<reference evidence="6" key="1">
    <citation type="journal article" date="2013" name="Genome Biol.">
        <title>Draft genome of the mountain pine beetle, Dendroctonus ponderosae Hopkins, a major forest pest.</title>
        <authorList>
            <person name="Keeling C.I."/>
            <person name="Yuen M.M."/>
            <person name="Liao N.Y."/>
            <person name="Docking T.R."/>
            <person name="Chan S.K."/>
            <person name="Taylor G.A."/>
            <person name="Palmquist D.L."/>
            <person name="Jackman S.D."/>
            <person name="Nguyen A."/>
            <person name="Li M."/>
            <person name="Henderson H."/>
            <person name="Janes J.K."/>
            <person name="Zhao Y."/>
            <person name="Pandoh P."/>
            <person name="Moore R."/>
            <person name="Sperling F.A."/>
            <person name="Huber D.P."/>
            <person name="Birol I."/>
            <person name="Jones S.J."/>
            <person name="Bohlmann J."/>
        </authorList>
    </citation>
    <scope>NUCLEOTIDE SEQUENCE</scope>
</reference>